<feature type="domain" description="Protein kinase" evidence="2">
    <location>
        <begin position="238"/>
        <end position="614"/>
    </location>
</feature>
<sequence>MDKRYEAFCLADPYFYETPARGPARSREGNGNGTGGTSREFPAARRPVPAGWTTGRAGDWLHLHPEGVELPAQGWKIHVSARPGNAAGIAEAIHDYCVSNRLSFKFVPSPHQVYLRNSKYAPREGAGKFATLYPEDTERLHTVLEELDGILAGETGPYILSDLRWREGPLYVRYGAFTRRQCRDESGALVPALENAEGELVPDRRRPGFHLPPWVTLPDFLEPALAARNATTVRDLPYRIERALHFSNGGGVYAGTDTRSGEAVVLKEARPHAGLAADGVDAVARLEREAAVLERLDGVDSVPRLRDRFTLGDHRFLVMDHLPGRTLNSFFAERHPLLTPRTDRDAIAAYTRWALGIHAAVERAVGALHERGVVFNDLHMFNIMVAPDETSVALLDFETASYPGAETRQLVAHPGFLAPPDRSGPAVDRYALACLRLAMFLPLTSLLGLDRGKAAHLAELASGLFPDLPAGFLDAAVAEIESGSSPTADTNPGNGAGSVLAANPGRRSRRTDGPGADDRSPDRESMVRAILSSADPGRTDRLFPGDIAQFAEGGGTCLAHGAAGVLYALAEVGADPYPEGERWLLDRVAQPDPRTPPGLYDGLAGVALALHRLGHAERALELTQALCLPGRAKGWEHLPVDLFGGLAGIGLTLDHLADAGAGEAARRGAESIAERFADHPSLVGPVGPDSRAGLLHGASGAALFLIRRYERDGETARLDAAGAALRRDLSRCVPDRSGTLLVDEGNRLMPYVGAGSVGIAMVLDAYLAHRPHEEDLARARAAILPAARSRFYVQPGLFRGRAGMILHLARTPLDGPAKDRERDLSEQVDAMAWYAVALGGGTAFPGDQMMRLSMDLATGTAGCLLALTAAREPDRGIGLPFLPPLAPRGDGRPHERPRTTGVHHNRTAPSPLVSR</sequence>
<dbReference type="Pfam" id="PF25816">
    <property type="entry name" value="RamC_N"/>
    <property type="match status" value="1"/>
</dbReference>
<dbReference type="GO" id="GO:0005524">
    <property type="term" value="F:ATP binding"/>
    <property type="evidence" value="ECO:0007669"/>
    <property type="project" value="InterPro"/>
</dbReference>
<dbReference type="EMBL" id="VKHT01000106">
    <property type="protein sequence ID" value="MBB0243670.1"/>
    <property type="molecule type" value="Genomic_DNA"/>
</dbReference>
<evidence type="ECO:0000259" key="2">
    <source>
        <dbReference type="PROSITE" id="PS50011"/>
    </source>
</evidence>
<keyword evidence="4" id="KW-1185">Reference proteome</keyword>
<dbReference type="SMART" id="SM01260">
    <property type="entry name" value="LANC_like"/>
    <property type="match status" value="1"/>
</dbReference>
<feature type="compositionally biased region" description="Basic and acidic residues" evidence="1">
    <location>
        <begin position="889"/>
        <end position="898"/>
    </location>
</feature>
<dbReference type="Proteomes" id="UP000538929">
    <property type="component" value="Unassembled WGS sequence"/>
</dbReference>
<dbReference type="InterPro" id="IPR011009">
    <property type="entry name" value="Kinase-like_dom_sf"/>
</dbReference>
<dbReference type="GO" id="GO:0031179">
    <property type="term" value="P:peptide modification"/>
    <property type="evidence" value="ECO:0007669"/>
    <property type="project" value="InterPro"/>
</dbReference>
<dbReference type="AlphaFoldDB" id="A0A7W3Y0X2"/>
<feature type="compositionally biased region" description="Polar residues" evidence="1">
    <location>
        <begin position="483"/>
        <end position="493"/>
    </location>
</feature>
<name>A0A7W3Y0X2_9ACTN</name>
<evidence type="ECO:0000256" key="1">
    <source>
        <dbReference type="SAM" id="MobiDB-lite"/>
    </source>
</evidence>
<proteinExistence type="predicted"/>
<evidence type="ECO:0000313" key="3">
    <source>
        <dbReference type="EMBL" id="MBB0243670.1"/>
    </source>
</evidence>
<comment type="caution">
    <text evidence="3">The sequence shown here is derived from an EMBL/GenBank/DDBJ whole genome shotgun (WGS) entry which is preliminary data.</text>
</comment>
<reference evidence="4" key="1">
    <citation type="submission" date="2019-10" db="EMBL/GenBank/DDBJ databases">
        <title>Streptomyces sp. nov., a novel actinobacterium isolated from alkaline environment.</title>
        <authorList>
            <person name="Golinska P."/>
        </authorList>
    </citation>
    <scope>NUCLEOTIDE SEQUENCE [LARGE SCALE GENOMIC DNA]</scope>
    <source>
        <strain evidence="4">DSM 42118</strain>
    </source>
</reference>
<accession>A0A7W3Y0X2</accession>
<dbReference type="InterPro" id="IPR053524">
    <property type="entry name" value="Aerial_hyphae_peptide-synth"/>
</dbReference>
<feature type="compositionally biased region" description="Basic and acidic residues" evidence="1">
    <location>
        <begin position="510"/>
        <end position="524"/>
    </location>
</feature>
<dbReference type="PROSITE" id="PS50011">
    <property type="entry name" value="PROTEIN_KINASE_DOM"/>
    <property type="match status" value="1"/>
</dbReference>
<gene>
    <name evidence="3" type="ORF">FNQ90_05985</name>
</gene>
<dbReference type="RefSeq" id="WP_182605307.1">
    <property type="nucleotide sequence ID" value="NZ_VKHT01000106.1"/>
</dbReference>
<dbReference type="SUPFAM" id="SSF56112">
    <property type="entry name" value="Protein kinase-like (PK-like)"/>
    <property type="match status" value="1"/>
</dbReference>
<dbReference type="InterPro" id="IPR057929">
    <property type="entry name" value="RamC_N"/>
</dbReference>
<feature type="region of interest" description="Disordered" evidence="1">
    <location>
        <begin position="483"/>
        <end position="524"/>
    </location>
</feature>
<dbReference type="GO" id="GO:0004672">
    <property type="term" value="F:protein kinase activity"/>
    <property type="evidence" value="ECO:0007669"/>
    <property type="project" value="InterPro"/>
</dbReference>
<feature type="region of interest" description="Disordered" evidence="1">
    <location>
        <begin position="878"/>
        <end position="915"/>
    </location>
</feature>
<feature type="region of interest" description="Disordered" evidence="1">
    <location>
        <begin position="20"/>
        <end position="47"/>
    </location>
</feature>
<dbReference type="SUPFAM" id="SSF158745">
    <property type="entry name" value="LanC-like"/>
    <property type="match status" value="1"/>
</dbReference>
<protein>
    <submittedName>
        <fullName evidence="3">Lantipeptide synthetase</fullName>
    </submittedName>
</protein>
<dbReference type="InterPro" id="IPR000719">
    <property type="entry name" value="Prot_kinase_dom"/>
</dbReference>
<dbReference type="Gene3D" id="1.50.10.20">
    <property type="match status" value="1"/>
</dbReference>
<dbReference type="InterPro" id="IPR007822">
    <property type="entry name" value="LANC-like"/>
</dbReference>
<dbReference type="InterPro" id="IPR058053">
    <property type="entry name" value="RamC_C"/>
</dbReference>
<dbReference type="Pfam" id="PF00069">
    <property type="entry name" value="Pkinase"/>
    <property type="match status" value="1"/>
</dbReference>
<dbReference type="NCBIfam" id="NF038151">
    <property type="entry name" value="lanthi_synth_III"/>
    <property type="match status" value="1"/>
</dbReference>
<dbReference type="SMART" id="SM00220">
    <property type="entry name" value="S_TKc"/>
    <property type="match status" value="1"/>
</dbReference>
<dbReference type="CDD" id="cd04791">
    <property type="entry name" value="LanC_SerThrkinase"/>
    <property type="match status" value="1"/>
</dbReference>
<dbReference type="Gene3D" id="1.10.510.10">
    <property type="entry name" value="Transferase(Phosphotransferase) domain 1"/>
    <property type="match status" value="1"/>
</dbReference>
<dbReference type="PRINTS" id="PR01955">
    <property type="entry name" value="LANCFRANKIA"/>
</dbReference>
<organism evidence="3 4">
    <name type="scientific">Streptomyces alkaliphilus</name>
    <dbReference type="NCBI Taxonomy" id="1472722"/>
    <lineage>
        <taxon>Bacteria</taxon>
        <taxon>Bacillati</taxon>
        <taxon>Actinomycetota</taxon>
        <taxon>Actinomycetes</taxon>
        <taxon>Kitasatosporales</taxon>
        <taxon>Streptomycetaceae</taxon>
        <taxon>Streptomyces</taxon>
    </lineage>
</organism>
<evidence type="ECO:0000313" key="4">
    <source>
        <dbReference type="Proteomes" id="UP000538929"/>
    </source>
</evidence>